<comment type="caution">
    <text evidence="4">The sequence shown here is derived from an EMBL/GenBank/DDBJ whole genome shotgun (WGS) entry which is preliminary data.</text>
</comment>
<dbReference type="PROSITE" id="PS51186">
    <property type="entry name" value="GNAT"/>
    <property type="match status" value="2"/>
</dbReference>
<name>A0A364K9Z3_9BACL</name>
<dbReference type="InterPro" id="IPR016181">
    <property type="entry name" value="Acyl_CoA_acyltransferase"/>
</dbReference>
<dbReference type="PANTHER" id="PTHR43420">
    <property type="entry name" value="ACETYLTRANSFERASE"/>
    <property type="match status" value="1"/>
</dbReference>
<evidence type="ECO:0000256" key="2">
    <source>
        <dbReference type="ARBA" id="ARBA00023315"/>
    </source>
</evidence>
<feature type="domain" description="N-acetyltransferase" evidence="3">
    <location>
        <begin position="23"/>
        <end position="160"/>
    </location>
</feature>
<gene>
    <name evidence="4" type="ORF">DL897_03130</name>
</gene>
<proteinExistence type="predicted"/>
<dbReference type="OrthoDB" id="7163760at2"/>
<dbReference type="EMBL" id="QJKK01000001">
    <property type="protein sequence ID" value="RAL27042.1"/>
    <property type="molecule type" value="Genomic_DNA"/>
</dbReference>
<dbReference type="AlphaFoldDB" id="A0A364K9Z3"/>
<dbReference type="Pfam" id="PF00583">
    <property type="entry name" value="Acetyltransf_1"/>
    <property type="match status" value="2"/>
</dbReference>
<feature type="domain" description="N-acetyltransferase" evidence="3">
    <location>
        <begin position="169"/>
        <end position="303"/>
    </location>
</feature>
<dbReference type="GO" id="GO:0016747">
    <property type="term" value="F:acyltransferase activity, transferring groups other than amino-acyl groups"/>
    <property type="evidence" value="ECO:0007669"/>
    <property type="project" value="InterPro"/>
</dbReference>
<evidence type="ECO:0000313" key="4">
    <source>
        <dbReference type="EMBL" id="RAL27042.1"/>
    </source>
</evidence>
<evidence type="ECO:0000256" key="1">
    <source>
        <dbReference type="ARBA" id="ARBA00022679"/>
    </source>
</evidence>
<dbReference type="InterPro" id="IPR000182">
    <property type="entry name" value="GNAT_dom"/>
</dbReference>
<keyword evidence="1" id="KW-0808">Transferase</keyword>
<evidence type="ECO:0000259" key="3">
    <source>
        <dbReference type="PROSITE" id="PS51186"/>
    </source>
</evidence>
<dbReference type="InterPro" id="IPR050680">
    <property type="entry name" value="YpeA/RimI_acetyltransf"/>
</dbReference>
<protein>
    <recommendedName>
        <fullName evidence="3">N-acetyltransferase domain-containing protein</fullName>
    </recommendedName>
</protein>
<keyword evidence="5" id="KW-1185">Reference proteome</keyword>
<dbReference type="Proteomes" id="UP000251213">
    <property type="component" value="Unassembled WGS sequence"/>
</dbReference>
<dbReference type="Gene3D" id="3.40.630.30">
    <property type="match status" value="2"/>
</dbReference>
<reference evidence="4 5" key="1">
    <citation type="submission" date="2018-06" db="EMBL/GenBank/DDBJ databases">
        <title>Thermoflavimicrobium daqus sp. nov., a thermophilic microbe isolated from Moutai-flavour Daqu.</title>
        <authorList>
            <person name="Wang X."/>
            <person name="Zhou H."/>
        </authorList>
    </citation>
    <scope>NUCLEOTIDE SEQUENCE [LARGE SCALE GENOMIC DNA]</scope>
    <source>
        <strain evidence="4 5">FBKL4.011</strain>
    </source>
</reference>
<evidence type="ECO:0000313" key="5">
    <source>
        <dbReference type="Proteomes" id="UP000251213"/>
    </source>
</evidence>
<dbReference type="SUPFAM" id="SSF55729">
    <property type="entry name" value="Acyl-CoA N-acyltransferases (Nat)"/>
    <property type="match status" value="2"/>
</dbReference>
<dbReference type="CDD" id="cd04301">
    <property type="entry name" value="NAT_SF"/>
    <property type="match status" value="2"/>
</dbReference>
<keyword evidence="2" id="KW-0012">Acyltransferase</keyword>
<sequence>MESAFYFLYSLFKGANPMSSSIISIQTWTTEQLNELQKLHHLCNFYDQINTPINYYMLKNRRQSDKYDFLYYIDHKLVGYLGLFIYMGDEAEISTIVHPEFRQQKIFTQLFTLAKQKLQSKQIQRAIFLTDTRSKSGKQVLQHLHTSYRESFYHMQHQSQSFPSITIPTSFSQAEPSDLDEWVQLEAKSFQESEEVLRYHILMFWNHSHHYHFKYSYSNKLVGKISVSGDETQAHIYGLCVDPEFQRKGIGKSLILSTLKQLQDQYTKFTLDVEISNKRAIKLYEKCGFQIIAKHDNYELSIS</sequence>
<reference evidence="4 5" key="2">
    <citation type="submission" date="2018-06" db="EMBL/GenBank/DDBJ databases">
        <authorList>
            <person name="Zhirakovskaya E."/>
        </authorList>
    </citation>
    <scope>NUCLEOTIDE SEQUENCE [LARGE SCALE GENOMIC DNA]</scope>
    <source>
        <strain evidence="4 5">FBKL4.011</strain>
    </source>
</reference>
<accession>A0A364K9Z3</accession>
<organism evidence="4 5">
    <name type="scientific">Thermoflavimicrobium daqui</name>
    <dbReference type="NCBI Taxonomy" id="2137476"/>
    <lineage>
        <taxon>Bacteria</taxon>
        <taxon>Bacillati</taxon>
        <taxon>Bacillota</taxon>
        <taxon>Bacilli</taxon>
        <taxon>Bacillales</taxon>
        <taxon>Thermoactinomycetaceae</taxon>
        <taxon>Thermoflavimicrobium</taxon>
    </lineage>
</organism>